<sequence>MYDLVHRYAPASPVGRTLVAIVASVIGVPTLVLGLLGLADNAAAGLLFLLMGVVTLTVAGQLTRGVVRQAASAGPEASPHETGTPDESDERPVETLRRRYAAGEISDDEFERRLDRLLETERQSRSADERERLVE</sequence>
<proteinExistence type="predicted"/>
<evidence type="ECO:0000313" key="5">
    <source>
        <dbReference type="Proteomes" id="UP000292704"/>
    </source>
</evidence>
<keyword evidence="2" id="KW-0472">Membrane</keyword>
<feature type="transmembrane region" description="Helical" evidence="2">
    <location>
        <begin position="42"/>
        <end position="62"/>
    </location>
</feature>
<name>A0A482Y9A7_9EURY</name>
<feature type="domain" description="SHOCT" evidence="3">
    <location>
        <begin position="92"/>
        <end position="118"/>
    </location>
</feature>
<dbReference type="Pfam" id="PF09851">
    <property type="entry name" value="SHOCT"/>
    <property type="match status" value="1"/>
</dbReference>
<protein>
    <submittedName>
        <fullName evidence="4">SHOCT domain-containing protein</fullName>
    </submittedName>
</protein>
<evidence type="ECO:0000259" key="3">
    <source>
        <dbReference type="Pfam" id="PF09851"/>
    </source>
</evidence>
<dbReference type="Proteomes" id="UP000292704">
    <property type="component" value="Unassembled WGS sequence"/>
</dbReference>
<organism evidence="4 5">
    <name type="scientific">Natrinema altunense</name>
    <dbReference type="NCBI Taxonomy" id="222984"/>
    <lineage>
        <taxon>Archaea</taxon>
        <taxon>Methanobacteriati</taxon>
        <taxon>Methanobacteriota</taxon>
        <taxon>Stenosarchaea group</taxon>
        <taxon>Halobacteria</taxon>
        <taxon>Halobacteriales</taxon>
        <taxon>Natrialbaceae</taxon>
        <taxon>Natrinema</taxon>
    </lineage>
</organism>
<evidence type="ECO:0000313" key="4">
    <source>
        <dbReference type="EMBL" id="RZH69367.1"/>
    </source>
</evidence>
<keyword evidence="2" id="KW-0812">Transmembrane</keyword>
<comment type="caution">
    <text evidence="4">The sequence shown here is derived from an EMBL/GenBank/DDBJ whole genome shotgun (WGS) entry which is preliminary data.</text>
</comment>
<accession>A0A482Y9A7</accession>
<feature type="region of interest" description="Disordered" evidence="1">
    <location>
        <begin position="68"/>
        <end position="102"/>
    </location>
</feature>
<dbReference type="AlphaFoldDB" id="A0A482Y9A7"/>
<dbReference type="OrthoDB" id="178074at2157"/>
<dbReference type="STRING" id="222984.GCA_000731985_03741"/>
<dbReference type="InterPro" id="IPR018649">
    <property type="entry name" value="SHOCT"/>
</dbReference>
<dbReference type="RefSeq" id="WP_130170220.1">
    <property type="nucleotide sequence ID" value="NZ_SHMR01000001.1"/>
</dbReference>
<dbReference type="EMBL" id="SHMR01000001">
    <property type="protein sequence ID" value="RZH69367.1"/>
    <property type="molecule type" value="Genomic_DNA"/>
</dbReference>
<keyword evidence="2" id="KW-1133">Transmembrane helix</keyword>
<gene>
    <name evidence="4" type="ORF">ELS17_08075</name>
</gene>
<evidence type="ECO:0000256" key="1">
    <source>
        <dbReference type="SAM" id="MobiDB-lite"/>
    </source>
</evidence>
<evidence type="ECO:0000256" key="2">
    <source>
        <dbReference type="SAM" id="Phobius"/>
    </source>
</evidence>
<reference evidence="4 5" key="1">
    <citation type="submission" date="2019-02" db="EMBL/GenBank/DDBJ databases">
        <title>Genome analysis provides insights into bioremediation potentialities and Haloocin production by Natrinema altunense strain 4.1R isolated from Chott Douz in Tunisian desert.</title>
        <authorList>
            <person name="Najjari A."/>
            <person name="Youssef N."/>
            <person name="Ben Dhia O."/>
            <person name="Ferjani R."/>
            <person name="El Hidri D."/>
            <person name="Ouzari H.I."/>
            <person name="Cherif A."/>
        </authorList>
    </citation>
    <scope>NUCLEOTIDE SEQUENCE [LARGE SCALE GENOMIC DNA]</scope>
    <source>
        <strain evidence="4 5">4.1R</strain>
    </source>
</reference>
<feature type="transmembrane region" description="Helical" evidence="2">
    <location>
        <begin position="17"/>
        <end position="36"/>
    </location>
</feature>